<feature type="region of interest" description="Disordered" evidence="1">
    <location>
        <begin position="1"/>
        <end position="113"/>
    </location>
</feature>
<keyword evidence="2" id="KW-1185">Reference proteome</keyword>
<dbReference type="Proteomes" id="UP000504630">
    <property type="component" value="Chromosome 16"/>
</dbReference>
<feature type="compositionally biased region" description="Basic and acidic residues" evidence="1">
    <location>
        <begin position="297"/>
        <end position="310"/>
    </location>
</feature>
<dbReference type="Pfam" id="PF15673">
    <property type="entry name" value="Ciart"/>
    <property type="match status" value="1"/>
</dbReference>
<protein>
    <submittedName>
        <fullName evidence="3">Circadian-associated transcriptional repressor-like</fullName>
    </submittedName>
</protein>
<feature type="compositionally biased region" description="Basic residues" evidence="1">
    <location>
        <begin position="222"/>
        <end position="238"/>
    </location>
</feature>
<reference evidence="3" key="1">
    <citation type="submission" date="2025-08" db="UniProtKB">
        <authorList>
            <consortium name="RefSeq"/>
        </authorList>
    </citation>
    <scope>IDENTIFICATION</scope>
</reference>
<dbReference type="GeneID" id="115021547"/>
<dbReference type="AlphaFoldDB" id="A0A6J2RAR4"/>
<evidence type="ECO:0000313" key="3">
    <source>
        <dbReference type="RefSeq" id="XP_029307918.1"/>
    </source>
</evidence>
<feature type="compositionally biased region" description="Basic and acidic residues" evidence="1">
    <location>
        <begin position="259"/>
        <end position="273"/>
    </location>
</feature>
<feature type="compositionally biased region" description="Polar residues" evidence="1">
    <location>
        <begin position="342"/>
        <end position="355"/>
    </location>
</feature>
<dbReference type="GO" id="GO:0000978">
    <property type="term" value="F:RNA polymerase II cis-regulatory region sequence-specific DNA binding"/>
    <property type="evidence" value="ECO:0007669"/>
    <property type="project" value="TreeGrafter"/>
</dbReference>
<proteinExistence type="predicted"/>
<dbReference type="PANTHER" id="PTHR35441:SF1">
    <property type="entry name" value="CIRCADIAN-ASSOCIATED TRANSCRIPTIONAL REPRESSOR"/>
    <property type="match status" value="1"/>
</dbReference>
<organism evidence="2 3">
    <name type="scientific">Cottoperca gobio</name>
    <name type="common">Frogmouth</name>
    <name type="synonym">Aphritis gobio</name>
    <dbReference type="NCBI Taxonomy" id="56716"/>
    <lineage>
        <taxon>Eukaryota</taxon>
        <taxon>Metazoa</taxon>
        <taxon>Chordata</taxon>
        <taxon>Craniata</taxon>
        <taxon>Vertebrata</taxon>
        <taxon>Euteleostomi</taxon>
        <taxon>Actinopterygii</taxon>
        <taxon>Neopterygii</taxon>
        <taxon>Teleostei</taxon>
        <taxon>Neoteleostei</taxon>
        <taxon>Acanthomorphata</taxon>
        <taxon>Eupercaria</taxon>
        <taxon>Perciformes</taxon>
        <taxon>Notothenioidei</taxon>
        <taxon>Bovichtidae</taxon>
        <taxon>Cottoperca</taxon>
    </lineage>
</organism>
<feature type="compositionally biased region" description="Low complexity" evidence="1">
    <location>
        <begin position="13"/>
        <end position="34"/>
    </location>
</feature>
<dbReference type="KEGG" id="cgob:115021547"/>
<feature type="compositionally biased region" description="Polar residues" evidence="1">
    <location>
        <begin position="392"/>
        <end position="407"/>
    </location>
</feature>
<feature type="region of interest" description="Disordered" evidence="1">
    <location>
        <begin position="340"/>
        <end position="433"/>
    </location>
</feature>
<dbReference type="PANTHER" id="PTHR35441">
    <property type="entry name" value="CIRCADIAN-ASSOCIATED TRANSCRIPTIONAL REPRESSOR"/>
    <property type="match status" value="1"/>
</dbReference>
<dbReference type="RefSeq" id="XP_029307918.1">
    <property type="nucleotide sequence ID" value="XM_029452058.1"/>
</dbReference>
<sequence>MSHITEAMQSQGSTSSQPSFDSLSSSDSLLCSDSEQAEDDTDVFLTDGSSVIIGGGTKANGDRGSESPGSQWTCDGFTDKEEEEESYRSENGDKAARISLEETDPTKQIPKSQGDLQFAQKCAELQGFVRPLLELLNGLKRGRFDQGLSSFQQSVAMDRIQRIVGVLQKPNSGEKYLNTLLQVEMMLKLWFPQIASQSISATSNIGVSLACSLQDTSNATPPHKHRDQSHIPVKKRRLSWTGTDSPTPSPVLLKCPRICAEEKSVKQDRDGKDSPPSPSLAPDANQNSPDAAGNKQLNEDTKGKDSDGKQLKYKAGQSSEPSLTWVHVAPILSPRKVCPSHEGTTVVGNNENQPVTAVRPPRRRGSLNTQDGSITSTSVKKHPKNLKKPIGCQSQPIAGQQSESATGETCRGQIEPPHVTLTPLPVCPARLET</sequence>
<feature type="region of interest" description="Disordered" evidence="1">
    <location>
        <begin position="217"/>
        <end position="320"/>
    </location>
</feature>
<dbReference type="OrthoDB" id="8942320at2759"/>
<accession>A0A6J2RAR4</accession>
<dbReference type="GO" id="GO:0032922">
    <property type="term" value="P:circadian regulation of gene expression"/>
    <property type="evidence" value="ECO:0007669"/>
    <property type="project" value="InterPro"/>
</dbReference>
<gene>
    <name evidence="3" type="primary">LOC115021547</name>
</gene>
<dbReference type="GO" id="GO:0045892">
    <property type="term" value="P:negative regulation of DNA-templated transcription"/>
    <property type="evidence" value="ECO:0007669"/>
    <property type="project" value="TreeGrafter"/>
</dbReference>
<dbReference type="InParanoid" id="A0A6J2RAR4"/>
<feature type="compositionally biased region" description="Polar residues" evidence="1">
    <location>
        <begin position="366"/>
        <end position="378"/>
    </location>
</feature>
<evidence type="ECO:0000313" key="2">
    <source>
        <dbReference type="Proteomes" id="UP000504630"/>
    </source>
</evidence>
<name>A0A6J2RAR4_COTGO</name>
<dbReference type="GO" id="GO:0005634">
    <property type="term" value="C:nucleus"/>
    <property type="evidence" value="ECO:0007669"/>
    <property type="project" value="TreeGrafter"/>
</dbReference>
<dbReference type="InterPro" id="IPR031373">
    <property type="entry name" value="Ciart"/>
</dbReference>
<feature type="compositionally biased region" description="Basic and acidic residues" evidence="1">
    <location>
        <begin position="86"/>
        <end position="100"/>
    </location>
</feature>
<evidence type="ECO:0000256" key="1">
    <source>
        <dbReference type="SAM" id="MobiDB-lite"/>
    </source>
</evidence>